<dbReference type="InterPro" id="IPR001547">
    <property type="entry name" value="Glyco_hydro_5"/>
</dbReference>
<evidence type="ECO:0000313" key="6">
    <source>
        <dbReference type="Proteomes" id="UP000297861"/>
    </source>
</evidence>
<evidence type="ECO:0000313" key="5">
    <source>
        <dbReference type="EMBL" id="TFD94673.1"/>
    </source>
</evidence>
<dbReference type="PANTHER" id="PTHR34142">
    <property type="entry name" value="ENDO-BETA-1,4-GLUCANASE A"/>
    <property type="match status" value="1"/>
</dbReference>
<comment type="caution">
    <text evidence="5">The sequence shown here is derived from an EMBL/GenBank/DDBJ whole genome shotgun (WGS) entry which is preliminary data.</text>
</comment>
<dbReference type="AlphaFoldDB" id="A0A4Y8KY92"/>
<dbReference type="Proteomes" id="UP000297861">
    <property type="component" value="Unassembled WGS sequence"/>
</dbReference>
<name>A0A4Y8KY92_9BACT</name>
<feature type="domain" description="Glycoside hydrolase family 5" evidence="4">
    <location>
        <begin position="41"/>
        <end position="283"/>
    </location>
</feature>
<organism evidence="5 6">
    <name type="scientific">Dysgonomonas capnocytophagoides</name>
    <dbReference type="NCBI Taxonomy" id="45254"/>
    <lineage>
        <taxon>Bacteria</taxon>
        <taxon>Pseudomonadati</taxon>
        <taxon>Bacteroidota</taxon>
        <taxon>Bacteroidia</taxon>
        <taxon>Bacteroidales</taxon>
        <taxon>Dysgonomonadaceae</taxon>
        <taxon>Dysgonomonas</taxon>
    </lineage>
</organism>
<dbReference type="STRING" id="1121485.GCA_000426485_01662"/>
<dbReference type="InterPro" id="IPR017853">
    <property type="entry name" value="GH"/>
</dbReference>
<dbReference type="RefSeq" id="WP_134437080.1">
    <property type="nucleotide sequence ID" value="NZ_SOML01000010.1"/>
</dbReference>
<accession>A0A4Y8KY92</accession>
<keyword evidence="2 3" id="KW-0326">Glycosidase</keyword>
<dbReference type="SUPFAM" id="SSF51445">
    <property type="entry name" value="(Trans)glycosidases"/>
    <property type="match status" value="1"/>
</dbReference>
<proteinExistence type="inferred from homology"/>
<reference evidence="5 6" key="1">
    <citation type="submission" date="2019-03" db="EMBL/GenBank/DDBJ databases">
        <title>San Antonio Military Medical Center submission to MRSN (WRAIR), pending publication.</title>
        <authorList>
            <person name="Blyth D.M."/>
            <person name="Mccarthy S.L."/>
            <person name="Schall S.E."/>
            <person name="Stam J.A."/>
            <person name="Ong A.C."/>
            <person name="Mcgann P.T."/>
        </authorList>
    </citation>
    <scope>NUCLEOTIDE SEQUENCE [LARGE SCALE GENOMIC DNA]</scope>
    <source>
        <strain evidence="5 6">MRSN571793</strain>
    </source>
</reference>
<evidence type="ECO:0000256" key="2">
    <source>
        <dbReference type="ARBA" id="ARBA00023295"/>
    </source>
</evidence>
<evidence type="ECO:0000259" key="4">
    <source>
        <dbReference type="Pfam" id="PF00150"/>
    </source>
</evidence>
<dbReference type="OrthoDB" id="154460at2"/>
<dbReference type="GO" id="GO:0000272">
    <property type="term" value="P:polysaccharide catabolic process"/>
    <property type="evidence" value="ECO:0007669"/>
    <property type="project" value="InterPro"/>
</dbReference>
<dbReference type="EMBL" id="SOML01000010">
    <property type="protein sequence ID" value="TFD94673.1"/>
    <property type="molecule type" value="Genomic_DNA"/>
</dbReference>
<dbReference type="Gene3D" id="3.20.20.80">
    <property type="entry name" value="Glycosidases"/>
    <property type="match status" value="1"/>
</dbReference>
<gene>
    <name evidence="5" type="ORF">E2605_14995</name>
</gene>
<dbReference type="InterPro" id="IPR018087">
    <property type="entry name" value="Glyco_hydro_5_CS"/>
</dbReference>
<evidence type="ECO:0000256" key="1">
    <source>
        <dbReference type="ARBA" id="ARBA00022801"/>
    </source>
</evidence>
<dbReference type="GO" id="GO:0004553">
    <property type="term" value="F:hydrolase activity, hydrolyzing O-glycosyl compounds"/>
    <property type="evidence" value="ECO:0007669"/>
    <property type="project" value="InterPro"/>
</dbReference>
<comment type="similarity">
    <text evidence="3">Belongs to the glycosyl hydrolase 5 (cellulase A) family.</text>
</comment>
<dbReference type="PROSITE" id="PS00659">
    <property type="entry name" value="GLYCOSYL_HYDROL_F5"/>
    <property type="match status" value="1"/>
</dbReference>
<keyword evidence="6" id="KW-1185">Reference proteome</keyword>
<keyword evidence="1 3" id="KW-0378">Hydrolase</keyword>
<protein>
    <submittedName>
        <fullName evidence="5">Glycoside hydrolase family 5 protein</fullName>
    </submittedName>
</protein>
<dbReference type="PANTHER" id="PTHR34142:SF1">
    <property type="entry name" value="GLYCOSIDE HYDROLASE FAMILY 5 DOMAIN-CONTAINING PROTEIN"/>
    <property type="match status" value="1"/>
</dbReference>
<dbReference type="Pfam" id="PF00150">
    <property type="entry name" value="Cellulase"/>
    <property type="match status" value="1"/>
</dbReference>
<evidence type="ECO:0000256" key="3">
    <source>
        <dbReference type="RuleBase" id="RU361153"/>
    </source>
</evidence>
<sequence>MRRIYHNYIAVFLMLLLVIPVYGEGVVTRNGSLSVRETSLVNNNGENITLRGVSLGWHNWWPRFFNNKTISWLHQDWKADIVRVAVGVEPEGAYLDNPDFGIECATKAIDAAIKNDMYVIIDWHSHHIHSEEAKAFFTQIAQKYKGYPNIIYEIFNEPVDLSWTEIKKYAEEVIDVIRSIDSENIILVGTPNWDQDVDVAADSPIAGYKNIMYTLHFYAATHKEHFRDKADYALSKGLPMFVSECAGMEATGDGPVDVDEWNLWTEWMKQKNISWVAWSIADKNETCSMIKNTDSPITKWGEKDLKEWGQLVRKTLRNEK</sequence>